<dbReference type="EMBL" id="CM047941">
    <property type="protein sequence ID" value="KAI9902953.1"/>
    <property type="molecule type" value="Genomic_DNA"/>
</dbReference>
<protein>
    <submittedName>
        <fullName evidence="1">Uncharacterized protein</fullName>
    </submittedName>
</protein>
<proteinExistence type="predicted"/>
<sequence length="106" mass="11703">MLGVSRILLSSSSRDVAMRGFHTSARRMANSAPLPSRKPVGAFRSGLFGFLLGTAITGASVYSYLVGEYKASNELLTEDIYTLQASVTRLTNYVRNLEQRVQEKKK</sequence>
<dbReference type="Proteomes" id="UP001163324">
    <property type="component" value="Chromosome 2"/>
</dbReference>
<name>A0ACC0V9Z0_9HYPO</name>
<evidence type="ECO:0000313" key="1">
    <source>
        <dbReference type="EMBL" id="KAI9902953.1"/>
    </source>
</evidence>
<evidence type="ECO:0000313" key="2">
    <source>
        <dbReference type="Proteomes" id="UP001163324"/>
    </source>
</evidence>
<reference evidence="1" key="1">
    <citation type="submission" date="2022-10" db="EMBL/GenBank/DDBJ databases">
        <title>Complete Genome of Trichothecium roseum strain YXFP-22015, a Plant Pathogen Isolated from Citrus.</title>
        <authorList>
            <person name="Wang Y."/>
            <person name="Zhu L."/>
        </authorList>
    </citation>
    <scope>NUCLEOTIDE SEQUENCE</scope>
    <source>
        <strain evidence="1">YXFP-22015</strain>
    </source>
</reference>
<comment type="caution">
    <text evidence="1">The sequence shown here is derived from an EMBL/GenBank/DDBJ whole genome shotgun (WGS) entry which is preliminary data.</text>
</comment>
<organism evidence="1 2">
    <name type="scientific">Trichothecium roseum</name>
    <dbReference type="NCBI Taxonomy" id="47278"/>
    <lineage>
        <taxon>Eukaryota</taxon>
        <taxon>Fungi</taxon>
        <taxon>Dikarya</taxon>
        <taxon>Ascomycota</taxon>
        <taxon>Pezizomycotina</taxon>
        <taxon>Sordariomycetes</taxon>
        <taxon>Hypocreomycetidae</taxon>
        <taxon>Hypocreales</taxon>
        <taxon>Hypocreales incertae sedis</taxon>
        <taxon>Trichothecium</taxon>
    </lineage>
</organism>
<gene>
    <name evidence="1" type="ORF">N3K66_002305</name>
</gene>
<keyword evidence="2" id="KW-1185">Reference proteome</keyword>
<accession>A0ACC0V9Z0</accession>